<evidence type="ECO:0000256" key="3">
    <source>
        <dbReference type="ARBA" id="ARBA00022737"/>
    </source>
</evidence>
<dbReference type="InterPro" id="IPR010043">
    <property type="entry name" value="UTase/UR"/>
</dbReference>
<dbReference type="KEGG" id="ccos:Pan44_09450"/>
<dbReference type="GO" id="GO:0008081">
    <property type="term" value="F:phosphoric diester hydrolase activity"/>
    <property type="evidence" value="ECO:0007669"/>
    <property type="project" value="UniProtKB-UniRule"/>
</dbReference>
<dbReference type="Pfam" id="PF01966">
    <property type="entry name" value="HD"/>
    <property type="match status" value="1"/>
</dbReference>
<comment type="caution">
    <text evidence="7">Lacks conserved residue(s) required for the propagation of feature annotation.</text>
</comment>
<organism evidence="10 11">
    <name type="scientific">Caulifigura coniformis</name>
    <dbReference type="NCBI Taxonomy" id="2527983"/>
    <lineage>
        <taxon>Bacteria</taxon>
        <taxon>Pseudomonadati</taxon>
        <taxon>Planctomycetota</taxon>
        <taxon>Planctomycetia</taxon>
        <taxon>Planctomycetales</taxon>
        <taxon>Planctomycetaceae</taxon>
        <taxon>Caulifigura</taxon>
    </lineage>
</organism>
<feature type="domain" description="ACT" evidence="8">
    <location>
        <begin position="815"/>
        <end position="896"/>
    </location>
</feature>
<comment type="catalytic activity">
    <reaction evidence="7">
        <text>[protein-PII]-L-tyrosine + UTP = [protein-PII]-uridylyl-L-tyrosine + diphosphate</text>
        <dbReference type="Rhea" id="RHEA:13673"/>
        <dbReference type="Rhea" id="RHEA-COMP:12147"/>
        <dbReference type="Rhea" id="RHEA-COMP:12148"/>
        <dbReference type="ChEBI" id="CHEBI:33019"/>
        <dbReference type="ChEBI" id="CHEBI:46398"/>
        <dbReference type="ChEBI" id="CHEBI:46858"/>
        <dbReference type="ChEBI" id="CHEBI:90602"/>
        <dbReference type="EC" id="2.7.7.59"/>
    </reaction>
</comment>
<dbReference type="InParanoid" id="A0A517S9Z0"/>
<dbReference type="SUPFAM" id="SSF81301">
    <property type="entry name" value="Nucleotidyltransferase"/>
    <property type="match status" value="1"/>
</dbReference>
<comment type="function">
    <text evidence="7">Modifies, by uridylylation and deuridylylation, the PII regulatory proteins (GlnB and homologs), in response to the nitrogen status of the cell that GlnD senses through the glutamine level. Under low glutamine levels, catalyzes the conversion of the PII proteins and UTP to PII-UMP and PPi, while under higher glutamine levels, GlnD hydrolyzes PII-UMP to PII and UMP (deuridylylation). Thus, controls uridylylation state and activity of the PII proteins, and plays an important role in the regulation of nitrogen metabolism.</text>
</comment>
<gene>
    <name evidence="7 10" type="primary">glnD</name>
    <name evidence="10" type="ORF">Pan44_09450</name>
</gene>
<dbReference type="Gene3D" id="1.10.3090.10">
    <property type="entry name" value="cca-adding enzyme, domain 2"/>
    <property type="match status" value="1"/>
</dbReference>
<keyword evidence="2 7" id="KW-0548">Nucleotidyltransferase</keyword>
<name>A0A517S9Z0_9PLAN</name>
<dbReference type="PROSITE" id="PS51831">
    <property type="entry name" value="HD"/>
    <property type="match status" value="1"/>
</dbReference>
<dbReference type="EC" id="2.7.7.59" evidence="7"/>
<dbReference type="SUPFAM" id="SSF109604">
    <property type="entry name" value="HD-domain/PDEase-like"/>
    <property type="match status" value="1"/>
</dbReference>
<dbReference type="Proteomes" id="UP000315700">
    <property type="component" value="Chromosome"/>
</dbReference>
<evidence type="ECO:0000256" key="6">
    <source>
        <dbReference type="ARBA" id="ARBA00023268"/>
    </source>
</evidence>
<dbReference type="CDD" id="cd04900">
    <property type="entry name" value="ACT_UUR-like_1"/>
    <property type="match status" value="1"/>
</dbReference>
<keyword evidence="3" id="KW-0677">Repeat</keyword>
<dbReference type="SUPFAM" id="SSF55021">
    <property type="entry name" value="ACT-like"/>
    <property type="match status" value="1"/>
</dbReference>
<reference evidence="10 11" key="1">
    <citation type="submission" date="2019-02" db="EMBL/GenBank/DDBJ databases">
        <title>Deep-cultivation of Planctomycetes and their phenomic and genomic characterization uncovers novel biology.</title>
        <authorList>
            <person name="Wiegand S."/>
            <person name="Jogler M."/>
            <person name="Boedeker C."/>
            <person name="Pinto D."/>
            <person name="Vollmers J."/>
            <person name="Rivas-Marin E."/>
            <person name="Kohn T."/>
            <person name="Peeters S.H."/>
            <person name="Heuer A."/>
            <person name="Rast P."/>
            <person name="Oberbeckmann S."/>
            <person name="Bunk B."/>
            <person name="Jeske O."/>
            <person name="Meyerdierks A."/>
            <person name="Storesund J.E."/>
            <person name="Kallscheuer N."/>
            <person name="Luecker S."/>
            <person name="Lage O.M."/>
            <person name="Pohl T."/>
            <person name="Merkel B.J."/>
            <person name="Hornburger P."/>
            <person name="Mueller R.-W."/>
            <person name="Bruemmer F."/>
            <person name="Labrenz M."/>
            <person name="Spormann A.M."/>
            <person name="Op den Camp H."/>
            <person name="Overmann J."/>
            <person name="Amann R."/>
            <person name="Jetten M.S.M."/>
            <person name="Mascher T."/>
            <person name="Medema M.H."/>
            <person name="Devos D.P."/>
            <person name="Kaster A.-K."/>
            <person name="Ovreas L."/>
            <person name="Rohde M."/>
            <person name="Galperin M.Y."/>
            <person name="Jogler C."/>
        </authorList>
    </citation>
    <scope>NUCLEOTIDE SEQUENCE [LARGE SCALE GENOMIC DNA]</scope>
    <source>
        <strain evidence="10 11">Pan44</strain>
    </source>
</reference>
<comment type="cofactor">
    <cofactor evidence="7">
        <name>Mg(2+)</name>
        <dbReference type="ChEBI" id="CHEBI:18420"/>
    </cofactor>
</comment>
<proteinExistence type="inferred from homology"/>
<dbReference type="InterPro" id="IPR013546">
    <property type="entry name" value="PII_UdlTrfase/GS_AdlTrfase"/>
</dbReference>
<evidence type="ECO:0000256" key="1">
    <source>
        <dbReference type="ARBA" id="ARBA00022679"/>
    </source>
</evidence>
<dbReference type="RefSeq" id="WP_145027703.1">
    <property type="nucleotide sequence ID" value="NZ_CP036271.1"/>
</dbReference>
<feature type="domain" description="HD" evidence="9">
    <location>
        <begin position="460"/>
        <end position="583"/>
    </location>
</feature>
<dbReference type="EC" id="3.1.4.-" evidence="7"/>
<dbReference type="SUPFAM" id="SSF81593">
    <property type="entry name" value="Nucleotidyltransferase substrate binding subunit/domain"/>
    <property type="match status" value="1"/>
</dbReference>
<dbReference type="Pfam" id="PF24931">
    <property type="entry name" value="ACT_ACR9_3rd"/>
    <property type="match status" value="1"/>
</dbReference>
<dbReference type="PIRSF" id="PIRSF006288">
    <property type="entry name" value="PII_uridyltransf"/>
    <property type="match status" value="1"/>
</dbReference>
<comment type="similarity">
    <text evidence="7">Belongs to the GlnD family.</text>
</comment>
<dbReference type="InterPro" id="IPR045865">
    <property type="entry name" value="ACT-like_dom_sf"/>
</dbReference>
<evidence type="ECO:0000259" key="9">
    <source>
        <dbReference type="PROSITE" id="PS51831"/>
    </source>
</evidence>
<comment type="domain">
    <text evidence="7">Has four distinct domains: an N-terminal nucleotidyltransferase (NT) domain responsible for UTase activity, a central HD domain that encodes UR activity, and two C-terminal ACT domains that seem to have a role in glutamine sensing.</text>
</comment>
<keyword evidence="4 7" id="KW-0378">Hydrolase</keyword>
<dbReference type="CDD" id="cd05401">
    <property type="entry name" value="NT_GlnE_GlnD_like"/>
    <property type="match status" value="1"/>
</dbReference>
<dbReference type="InterPro" id="IPR003607">
    <property type="entry name" value="HD/PDEase_dom"/>
</dbReference>
<protein>
    <recommendedName>
        <fullName evidence="7">Bifunctional uridylyltransferase/uridylyl-removing enzyme</fullName>
        <shortName evidence="7">UTase/UR</shortName>
    </recommendedName>
    <alternativeName>
        <fullName evidence="7">Bifunctional [protein-PII] modification enzyme</fullName>
    </alternativeName>
    <alternativeName>
        <fullName evidence="7">Bifunctional nitrogen sensor protein</fullName>
    </alternativeName>
    <domain>
        <recommendedName>
            <fullName evidence="7">[Protein-PII] uridylyltransferase</fullName>
            <shortName evidence="7">PII uridylyltransferase</shortName>
            <shortName evidence="7">UTase</shortName>
            <ecNumber evidence="7">2.7.7.59</ecNumber>
        </recommendedName>
    </domain>
    <domain>
        <recommendedName>
            <fullName evidence="7">[Protein-PII]-UMP uridylyl-removing enzyme</fullName>
            <shortName evidence="7">UR</shortName>
            <ecNumber evidence="7">3.1.4.-</ecNumber>
        </recommendedName>
    </domain>
</protein>
<dbReference type="NCBIfam" id="TIGR01693">
    <property type="entry name" value="UTase_glnD"/>
    <property type="match status" value="1"/>
</dbReference>
<dbReference type="GO" id="GO:0008773">
    <property type="term" value="F:[protein-PII] uridylyltransferase activity"/>
    <property type="evidence" value="ECO:0007669"/>
    <property type="project" value="UniProtKB-UniRule"/>
</dbReference>
<dbReference type="InterPro" id="IPR006674">
    <property type="entry name" value="HD_domain"/>
</dbReference>
<dbReference type="CDD" id="cd04899">
    <property type="entry name" value="ACT_ACR-UUR-like_2"/>
    <property type="match status" value="1"/>
</dbReference>
<accession>A0A517S9Z0</accession>
<dbReference type="InterPro" id="IPR043519">
    <property type="entry name" value="NT_sf"/>
</dbReference>
<comment type="activity regulation">
    <text evidence="7">Uridylyltransferase (UTase) activity is inhibited by glutamine, while glutamine activates uridylyl-removing (UR) activity.</text>
</comment>
<comment type="catalytic activity">
    <reaction evidence="7">
        <text>[protein-PII]-uridylyl-L-tyrosine + H2O = [protein-PII]-L-tyrosine + UMP + H(+)</text>
        <dbReference type="Rhea" id="RHEA:48600"/>
        <dbReference type="Rhea" id="RHEA-COMP:12147"/>
        <dbReference type="Rhea" id="RHEA-COMP:12148"/>
        <dbReference type="ChEBI" id="CHEBI:15377"/>
        <dbReference type="ChEBI" id="CHEBI:15378"/>
        <dbReference type="ChEBI" id="CHEBI:46858"/>
        <dbReference type="ChEBI" id="CHEBI:57865"/>
        <dbReference type="ChEBI" id="CHEBI:90602"/>
    </reaction>
</comment>
<dbReference type="PANTHER" id="PTHR47320">
    <property type="entry name" value="BIFUNCTIONAL URIDYLYLTRANSFERASE/URIDYLYL-REMOVING ENZYME"/>
    <property type="match status" value="1"/>
</dbReference>
<dbReference type="Pfam" id="PF08335">
    <property type="entry name" value="GlnD_UR_UTase"/>
    <property type="match status" value="1"/>
</dbReference>
<dbReference type="PANTHER" id="PTHR47320:SF1">
    <property type="entry name" value="BIFUNCTIONAL URIDYLYLTRANSFERASE_URIDYLYL-REMOVING ENZYME"/>
    <property type="match status" value="1"/>
</dbReference>
<feature type="region of interest" description="Uridylyltransferase" evidence="7">
    <location>
        <begin position="1"/>
        <end position="342"/>
    </location>
</feature>
<dbReference type="AlphaFoldDB" id="A0A517S9Z0"/>
<keyword evidence="6 7" id="KW-0511">Multifunctional enzyme</keyword>
<dbReference type="HAMAP" id="MF_00277">
    <property type="entry name" value="PII_uridylyl_transf"/>
    <property type="match status" value="1"/>
</dbReference>
<evidence type="ECO:0000313" key="10">
    <source>
        <dbReference type="EMBL" id="QDT52932.1"/>
    </source>
</evidence>
<dbReference type="EMBL" id="CP036271">
    <property type="protein sequence ID" value="QDT52932.1"/>
    <property type="molecule type" value="Genomic_DNA"/>
</dbReference>
<sequence>MSVGSGNPAPPASALAANKQRVVELRSRARALFDGGAPGVAVAIYLAEHTDQIVIALFEEVLATLSPETREQIAAHSAVVAVGGTGRGELAPYSDLDLLFLSSRQAIDSEFRAAVNRAVQTFWDAGLKLGHAVRTVSESVALAKGDPQIATSLIEARKLWGSDSLFRTLTRQFRRRVVDSRPKQFIRDCILARWPDGDDGPPAQELEPDVKSSLGGLRDLHLIRWIGYALFDARDIDSLRRVGELTPAEAIALRDAWEFLTHVRIDLHFAAGKAQDRLTRDEQLRITERMGIQATATQRAVEVFMQRYFRHASVIIRIARRFSSLYRKKSLRRQLNDFAFAHRADRYLRVTAKEIDAPPRHFGRLTKDLESIMRLYRAAALYGVKPSRRLEDAISRAVPELPRDVSLQAASMFLDVLRQSQPLPALLRSMYDTGVIEILIPEIAHTRSLMQFNQYHQFTVDEHTLQAVQRCTALQADKGSLGAAYAAVKHRELLHLAVILHDIGKGFGRPHAEVGFEIAERVARRLGLSESAGEIVSRLVLRHLEMAHIAFRRDISDPETLLQFGHHVGTPEVLQMLYLLTAADVQAVGPSAWTEWKAELLAGLYDEAMVLLSGKQQGVHEEERLHNIARQVTEVLSVDVPAPTPEAEVEEQLRVFPASYLLNTPPSSIAADLLVMKRVDQQEVSIEGHFNPETSTVEYRVITANPEVIRGCFHKLAGALTARRLQILAADIATTKNGMVVDAFRVLDRDYADGPPPERIQSIADSLRDVLFNRENVATLFRRNRRFGVEPPRTTFADLPLRVQLDTESSETRTIIDVFAHDRPGLLYTISCVIFELGLSVDLAKIATNFDQVVDVFYVVENDGRKVVDPGRVRQIQETLYHALGHFDRDGHRIFSS</sequence>
<dbReference type="GO" id="GO:0006808">
    <property type="term" value="P:regulation of nitrogen utilization"/>
    <property type="evidence" value="ECO:0007669"/>
    <property type="project" value="UniProtKB-UniRule"/>
</dbReference>
<evidence type="ECO:0000256" key="2">
    <source>
        <dbReference type="ARBA" id="ARBA00022695"/>
    </source>
</evidence>
<dbReference type="FunCoup" id="A0A517S9Z0">
    <property type="interactions" value="192"/>
</dbReference>
<dbReference type="PROSITE" id="PS51671">
    <property type="entry name" value="ACT"/>
    <property type="match status" value="2"/>
</dbReference>
<dbReference type="Gene3D" id="3.30.460.10">
    <property type="entry name" value="Beta Polymerase, domain 2"/>
    <property type="match status" value="1"/>
</dbReference>
<dbReference type="SMART" id="SM00471">
    <property type="entry name" value="HDc"/>
    <property type="match status" value="1"/>
</dbReference>
<evidence type="ECO:0000313" key="11">
    <source>
        <dbReference type="Proteomes" id="UP000315700"/>
    </source>
</evidence>
<keyword evidence="1 7" id="KW-0808">Transferase</keyword>
<dbReference type="OrthoDB" id="9758038at2"/>
<evidence type="ECO:0000256" key="7">
    <source>
        <dbReference type="HAMAP-Rule" id="MF_00277"/>
    </source>
</evidence>
<evidence type="ECO:0000256" key="5">
    <source>
        <dbReference type="ARBA" id="ARBA00022842"/>
    </source>
</evidence>
<keyword evidence="5 7" id="KW-0460">Magnesium</keyword>
<evidence type="ECO:0000259" key="8">
    <source>
        <dbReference type="PROSITE" id="PS51671"/>
    </source>
</evidence>
<dbReference type="InterPro" id="IPR002912">
    <property type="entry name" value="ACT_dom"/>
</dbReference>
<evidence type="ECO:0000256" key="4">
    <source>
        <dbReference type="ARBA" id="ARBA00022801"/>
    </source>
</evidence>
<keyword evidence="11" id="KW-1185">Reference proteome</keyword>
<feature type="domain" description="ACT" evidence="8">
    <location>
        <begin position="701"/>
        <end position="785"/>
    </location>
</feature>